<dbReference type="RefSeq" id="WP_103114321.1">
    <property type="nucleotide sequence ID" value="NZ_PPFX01000004.1"/>
</dbReference>
<dbReference type="PRINTS" id="PR00337">
    <property type="entry name" value="LEUILEVALBP"/>
</dbReference>
<keyword evidence="6" id="KW-0675">Receptor</keyword>
<dbReference type="Pfam" id="PF13458">
    <property type="entry name" value="Peripla_BP_6"/>
    <property type="match status" value="1"/>
</dbReference>
<dbReference type="PANTHER" id="PTHR47235">
    <property type="entry name" value="BLR6548 PROTEIN"/>
    <property type="match status" value="1"/>
</dbReference>
<comment type="caution">
    <text evidence="6">The sequence shown here is derived from an EMBL/GenBank/DDBJ whole genome shotgun (WGS) entry which is preliminary data.</text>
</comment>
<dbReference type="InterPro" id="IPR028081">
    <property type="entry name" value="Leu-bd"/>
</dbReference>
<keyword evidence="4" id="KW-0029">Amino-acid transport</keyword>
<dbReference type="AlphaFoldDB" id="A0A2K2HDC8"/>
<name>A0A2K2HDC8_9BACT</name>
<dbReference type="InterPro" id="IPR028082">
    <property type="entry name" value="Peripla_BP_I"/>
</dbReference>
<evidence type="ECO:0000256" key="2">
    <source>
        <dbReference type="ARBA" id="ARBA00022448"/>
    </source>
</evidence>
<gene>
    <name evidence="6" type="ORF">C2E25_03080</name>
</gene>
<protein>
    <submittedName>
        <fullName evidence="6">Ligand-binding receptor</fullName>
    </submittedName>
</protein>
<dbReference type="InterPro" id="IPR000709">
    <property type="entry name" value="Leu_Ile_Val-bd"/>
</dbReference>
<dbReference type="Proteomes" id="UP000236340">
    <property type="component" value="Unassembled WGS sequence"/>
</dbReference>
<accession>A0A2K2HDC8</accession>
<keyword evidence="2" id="KW-0813">Transport</keyword>
<evidence type="ECO:0000256" key="4">
    <source>
        <dbReference type="ARBA" id="ARBA00022970"/>
    </source>
</evidence>
<feature type="domain" description="Leucine-binding protein" evidence="5">
    <location>
        <begin position="35"/>
        <end position="384"/>
    </location>
</feature>
<dbReference type="PANTHER" id="PTHR47235:SF1">
    <property type="entry name" value="BLR6548 PROTEIN"/>
    <property type="match status" value="1"/>
</dbReference>
<organism evidence="6 7">
    <name type="scientific">Geothermobacter hydrogeniphilus</name>
    <dbReference type="NCBI Taxonomy" id="1969733"/>
    <lineage>
        <taxon>Bacteria</taxon>
        <taxon>Pseudomonadati</taxon>
        <taxon>Thermodesulfobacteriota</taxon>
        <taxon>Desulfuromonadia</taxon>
        <taxon>Desulfuromonadales</taxon>
        <taxon>Geothermobacteraceae</taxon>
        <taxon>Geothermobacter</taxon>
    </lineage>
</organism>
<dbReference type="GO" id="GO:0006865">
    <property type="term" value="P:amino acid transport"/>
    <property type="evidence" value="ECO:0007669"/>
    <property type="project" value="UniProtKB-KW"/>
</dbReference>
<dbReference type="Gene3D" id="3.40.50.2300">
    <property type="match status" value="2"/>
</dbReference>
<sequence>MSRRRGGGVLLLLWLLIMASLPGADAAEKAGELLLGMSTALSGPAGELGREMRRGVLAGIARVNRAGGINGRRLRLIALDDGYEPARTAPNMHQLLEKDRVLAVIGNVGTPTAIASLPLIREQQTLFFAPFSGAGVLRRDPPERYVINLRASYAEEISAMVDALVDRGGLRPEQLAFFTQRDGYGDAGYVGGFAALKRHGLRSEQQVLHVRYRRNTLAVENALADLLLAEHPPSAVIMVGAYAPCAKFIRLARRSGLDVLFLNVSFVGSAALARELGADGDGVVVTQVVPHPTESSLPLVKAYRTDLRRIDDLPFSFVSLEGYAALRTLLAGMEKVSGPLTRETLIDGLEQLGTFDLGIGMPLKIDARNHQAGHRVWPTRLEKGTVVPVSWDQVVAGLPGRSRP</sequence>
<dbReference type="OrthoDB" id="7337537at2"/>
<evidence type="ECO:0000313" key="6">
    <source>
        <dbReference type="EMBL" id="PNU21290.1"/>
    </source>
</evidence>
<dbReference type="CDD" id="cd19978">
    <property type="entry name" value="PBP1_ABC_ligand_binding-like"/>
    <property type="match status" value="1"/>
</dbReference>
<evidence type="ECO:0000259" key="5">
    <source>
        <dbReference type="Pfam" id="PF13458"/>
    </source>
</evidence>
<dbReference type="EMBL" id="PPFX01000004">
    <property type="protein sequence ID" value="PNU21290.1"/>
    <property type="molecule type" value="Genomic_DNA"/>
</dbReference>
<proteinExistence type="inferred from homology"/>
<evidence type="ECO:0000256" key="3">
    <source>
        <dbReference type="ARBA" id="ARBA00022729"/>
    </source>
</evidence>
<keyword evidence="3" id="KW-0732">Signal</keyword>
<evidence type="ECO:0000313" key="7">
    <source>
        <dbReference type="Proteomes" id="UP000236340"/>
    </source>
</evidence>
<evidence type="ECO:0000256" key="1">
    <source>
        <dbReference type="ARBA" id="ARBA00010062"/>
    </source>
</evidence>
<comment type="similarity">
    <text evidence="1">Belongs to the leucine-binding protein family.</text>
</comment>
<dbReference type="SUPFAM" id="SSF53822">
    <property type="entry name" value="Periplasmic binding protein-like I"/>
    <property type="match status" value="1"/>
</dbReference>
<reference evidence="6 7" key="1">
    <citation type="journal article" date="2018" name="Genome Announc.">
        <title>Genome Sequence of Geothermobacter sp. HR-1 Iron Reducer from the Loihi Seamount.</title>
        <authorList>
            <person name="Smith H."/>
            <person name="Abuyen K."/>
            <person name="Tremblay J."/>
            <person name="Savalia P."/>
            <person name="Perez-Rodriguez I."/>
            <person name="Emerson D."/>
            <person name="Tully B."/>
            <person name="Amend J."/>
        </authorList>
    </citation>
    <scope>NUCLEOTIDE SEQUENCE [LARGE SCALE GENOMIC DNA]</scope>
    <source>
        <strain evidence="6 7">HR-1</strain>
    </source>
</reference>